<dbReference type="InterPro" id="IPR000073">
    <property type="entry name" value="AB_hydrolase_1"/>
</dbReference>
<dbReference type="PANTHER" id="PTHR43689:SF8">
    <property type="entry name" value="ALPHA_BETA-HYDROLASES SUPERFAMILY PROTEIN"/>
    <property type="match status" value="1"/>
</dbReference>
<comment type="caution">
    <text evidence="3">The sequence shown here is derived from an EMBL/GenBank/DDBJ whole genome shotgun (WGS) entry which is preliminary data.</text>
</comment>
<reference evidence="3" key="1">
    <citation type="submission" date="2019-09" db="EMBL/GenBank/DDBJ databases">
        <authorList>
            <person name="Li J."/>
        </authorList>
    </citation>
    <scope>NUCLEOTIDE SEQUENCE [LARGE SCALE GENOMIC DNA]</scope>
    <source>
        <strain evidence="3">NRBC 14897</strain>
    </source>
</reference>
<keyword evidence="4" id="KW-1185">Reference proteome</keyword>
<keyword evidence="3" id="KW-0378">Hydrolase</keyword>
<feature type="domain" description="AB hydrolase-1" evidence="2">
    <location>
        <begin position="74"/>
        <end position="313"/>
    </location>
</feature>
<dbReference type="PANTHER" id="PTHR43689">
    <property type="entry name" value="HYDROLASE"/>
    <property type="match status" value="1"/>
</dbReference>
<feature type="transmembrane region" description="Helical" evidence="1">
    <location>
        <begin position="6"/>
        <end position="26"/>
    </location>
</feature>
<dbReference type="SUPFAM" id="SSF53474">
    <property type="entry name" value="alpha/beta-Hydrolases"/>
    <property type="match status" value="1"/>
</dbReference>
<dbReference type="OrthoDB" id="5422338at2"/>
<keyword evidence="1" id="KW-0472">Membrane</keyword>
<dbReference type="EMBL" id="SDPP02000004">
    <property type="protein sequence ID" value="KAA1374671.1"/>
    <property type="molecule type" value="Genomic_DNA"/>
</dbReference>
<keyword evidence="1" id="KW-1133">Transmembrane helix</keyword>
<proteinExistence type="predicted"/>
<evidence type="ECO:0000259" key="2">
    <source>
        <dbReference type="Pfam" id="PF12697"/>
    </source>
</evidence>
<dbReference type="AlphaFoldDB" id="A0A641ALS8"/>
<organism evidence="3 4">
    <name type="scientific">Aeromicrobium fastidiosum</name>
    <dbReference type="NCBI Taxonomy" id="52699"/>
    <lineage>
        <taxon>Bacteria</taxon>
        <taxon>Bacillati</taxon>
        <taxon>Actinomycetota</taxon>
        <taxon>Actinomycetes</taxon>
        <taxon>Propionibacteriales</taxon>
        <taxon>Nocardioidaceae</taxon>
        <taxon>Aeromicrobium</taxon>
    </lineage>
</organism>
<evidence type="ECO:0000313" key="4">
    <source>
        <dbReference type="Proteomes" id="UP001515100"/>
    </source>
</evidence>
<dbReference type="RefSeq" id="WP_129185695.1">
    <property type="nucleotide sequence ID" value="NZ_JAGIOG010000001.1"/>
</dbReference>
<keyword evidence="1" id="KW-0812">Transmembrane</keyword>
<dbReference type="Gene3D" id="3.40.50.1820">
    <property type="entry name" value="alpha/beta hydrolase"/>
    <property type="match status" value="1"/>
</dbReference>
<dbReference type="InterPro" id="IPR029058">
    <property type="entry name" value="AB_hydrolase_fold"/>
</dbReference>
<accession>A0A641ALS8</accession>
<name>A0A641ALS8_9ACTN</name>
<evidence type="ECO:0000256" key="1">
    <source>
        <dbReference type="SAM" id="Phobius"/>
    </source>
</evidence>
<evidence type="ECO:0000313" key="3">
    <source>
        <dbReference type="EMBL" id="KAA1374671.1"/>
    </source>
</evidence>
<dbReference type="GO" id="GO:0016787">
    <property type="term" value="F:hydrolase activity"/>
    <property type="evidence" value="ECO:0007669"/>
    <property type="project" value="UniProtKB-KW"/>
</dbReference>
<sequence>MSKSARIVTTAGAFVAAGTVATLLNGRVRSGRRRRRGEDVEFGSVRSDGVTVVAGDGVPLHVEVDEADRKTPTIVFLHGWVENIDVWHYQRLALRGTVRMVFVDLRSHGRSGRASSKRSTFADLADDTVSVTEQLVPRGPIILVGHSMGGMAIMQLAGTRPELFGGRVKGVVLLGTSSGRLMRSSPGLRYLIPLLRAGTPLLDWGRRFNSYSVIRRWGLGPGAAERHVDMANEMILEAPTYVLMDFYPNFVGLDLAAGLEAIGRARTTVVGGTADLLTPVKHARRLATAIPGAELVVLDDVGHMLMFEEHEAVTKVIEDVVDGVREEMA</sequence>
<dbReference type="Proteomes" id="UP001515100">
    <property type="component" value="Unassembled WGS sequence"/>
</dbReference>
<protein>
    <submittedName>
        <fullName evidence="3">Alpha/beta hydrolase</fullName>
    </submittedName>
</protein>
<gene>
    <name evidence="3" type="ORF">ESP62_014865</name>
</gene>
<dbReference type="Pfam" id="PF12697">
    <property type="entry name" value="Abhydrolase_6"/>
    <property type="match status" value="1"/>
</dbReference>